<dbReference type="InterPro" id="IPR028098">
    <property type="entry name" value="Glyco_trans_4-like_N"/>
</dbReference>
<accession>A0ABT1VWK7</accession>
<dbReference type="RefSeq" id="WP_422918496.1">
    <property type="nucleotide sequence ID" value="NZ_JAMZEJ010000002.1"/>
</dbReference>
<dbReference type="EC" id="2.4.1.14" evidence="2"/>
<feature type="domain" description="Glycosyl transferase family 1" evidence="6">
    <location>
        <begin position="234"/>
        <end position="407"/>
    </location>
</feature>
<keyword evidence="4 9" id="KW-0808">Transferase</keyword>
<evidence type="ECO:0000256" key="2">
    <source>
        <dbReference type="ARBA" id="ARBA00012536"/>
    </source>
</evidence>
<dbReference type="Gene3D" id="3.40.50.2000">
    <property type="entry name" value="Glycogen Phosphorylase B"/>
    <property type="match status" value="2"/>
</dbReference>
<sequence>MFVLHLALGGCLKAPPIRYGITADTGGHIAYVLHAAIAQASRDDVDMVSVATRLFDDDHLGSTHRLGVEALNDKVHVLRIDSGDRRYLEKEALAADLPFFTERFCDHLAGLARRPDVIHAHFADAAEVALQARARFGIPVVYTPHALGIDKRAQESASGLAAPVSDFRIEAERRAIAECDAVIVSTHDEADRQVRAYGVAGAKKRLSCLPPGVPPLPAPNGRSTIADRLGEWFADTDRPLVLAIARPVRKKNLSALPRAFLAVPALLARANLLVLAGQHGAGRASAEERAELAELQRLAADPRLLGRVALPPAHDAVDVSALYRRAAQGGVFVNPALHEPFGLTLIEAASAGVPVVATRNGGPVEIVRRLGHGVLVDPRDDQAIGEACLSLLDDEARHDRLSRAGREGLGSYSWHRYARRSVDIYRSLSRAATCRPRAADRPALLACDIDNTLTGCPDGARLFRDWHRERKMPFVVATGRGFAAAADILARWRLPAPDAFITDVGTRIMLPDGRGGWRECALFEAFLRAGWDEAAAAAALARLRLSPQPPETRTPFKLSFFGDASDAARARLALGGAAVAARVVFSHDELIDVLPPNGGKARALAFHAARLGLSLRDCVAAGDSGNDLDMLDAAGHAIVVANASRELDVLRPRPELHRAAAPHAAGVVEGLRALGLGSRRLAAA</sequence>
<dbReference type="SFLD" id="SFLDG01141">
    <property type="entry name" value="C2.B.1:_Sucrose_Phosphatase_Li"/>
    <property type="match status" value="1"/>
</dbReference>
<dbReference type="Proteomes" id="UP001524547">
    <property type="component" value="Unassembled WGS sequence"/>
</dbReference>
<comment type="similarity">
    <text evidence="1">Belongs to the glycosyltransferase 1 family.</text>
</comment>
<dbReference type="Pfam" id="PF00534">
    <property type="entry name" value="Glycos_transf_1"/>
    <property type="match status" value="1"/>
</dbReference>
<comment type="caution">
    <text evidence="9">The sequence shown here is derived from an EMBL/GenBank/DDBJ whole genome shotgun (WGS) entry which is preliminary data.</text>
</comment>
<dbReference type="SFLD" id="SFLDG01140">
    <property type="entry name" value="C2.B:_Phosphomannomutase_and_P"/>
    <property type="match status" value="1"/>
</dbReference>
<feature type="domain" description="Glycosyltransferase subfamily 4-like N-terminal" evidence="8">
    <location>
        <begin position="26"/>
        <end position="202"/>
    </location>
</feature>
<evidence type="ECO:0000259" key="6">
    <source>
        <dbReference type="Pfam" id="PF00534"/>
    </source>
</evidence>
<dbReference type="PANTHER" id="PTHR46039">
    <property type="entry name" value="SUCROSE-PHOSPHATE SYNTHASE 3-RELATED"/>
    <property type="match status" value="1"/>
</dbReference>
<evidence type="ECO:0000256" key="1">
    <source>
        <dbReference type="ARBA" id="ARBA00006530"/>
    </source>
</evidence>
<evidence type="ECO:0000256" key="4">
    <source>
        <dbReference type="ARBA" id="ARBA00022679"/>
    </source>
</evidence>
<feature type="domain" description="Sucrose phosphatase-like" evidence="7">
    <location>
        <begin position="443"/>
        <end position="672"/>
    </location>
</feature>
<evidence type="ECO:0000256" key="5">
    <source>
        <dbReference type="ARBA" id="ARBA00047471"/>
    </source>
</evidence>
<organism evidence="9 10">
    <name type="scientific">Rhizosaccharibacter radicis</name>
    <dbReference type="NCBI Taxonomy" id="2782605"/>
    <lineage>
        <taxon>Bacteria</taxon>
        <taxon>Pseudomonadati</taxon>
        <taxon>Pseudomonadota</taxon>
        <taxon>Alphaproteobacteria</taxon>
        <taxon>Acetobacterales</taxon>
        <taxon>Acetobacteraceae</taxon>
        <taxon>Rhizosaccharibacter</taxon>
    </lineage>
</organism>
<protein>
    <recommendedName>
        <fullName evidence="2">sucrose-phosphate synthase</fullName>
        <ecNumber evidence="2">2.4.1.14</ecNumber>
    </recommendedName>
</protein>
<dbReference type="InterPro" id="IPR044161">
    <property type="entry name" value="SPS"/>
</dbReference>
<dbReference type="InterPro" id="IPR006380">
    <property type="entry name" value="SPP-like_dom"/>
</dbReference>
<keyword evidence="3 9" id="KW-0328">Glycosyltransferase</keyword>
<dbReference type="InterPro" id="IPR001296">
    <property type="entry name" value="Glyco_trans_1"/>
</dbReference>
<dbReference type="InterPro" id="IPR023214">
    <property type="entry name" value="HAD_sf"/>
</dbReference>
<evidence type="ECO:0000259" key="7">
    <source>
        <dbReference type="Pfam" id="PF05116"/>
    </source>
</evidence>
<evidence type="ECO:0000313" key="9">
    <source>
        <dbReference type="EMBL" id="MCQ8239745.1"/>
    </source>
</evidence>
<evidence type="ECO:0000259" key="8">
    <source>
        <dbReference type="Pfam" id="PF13579"/>
    </source>
</evidence>
<dbReference type="Pfam" id="PF13579">
    <property type="entry name" value="Glyco_trans_4_4"/>
    <property type="match status" value="1"/>
</dbReference>
<dbReference type="InterPro" id="IPR036412">
    <property type="entry name" value="HAD-like_sf"/>
</dbReference>
<dbReference type="SUPFAM" id="SSF56784">
    <property type="entry name" value="HAD-like"/>
    <property type="match status" value="1"/>
</dbReference>
<comment type="catalytic activity">
    <reaction evidence="5">
        <text>beta-D-fructose 6-phosphate + UDP-alpha-D-glucose = sucrose 6(F)-phosphate + UDP + H(+)</text>
        <dbReference type="Rhea" id="RHEA:22172"/>
        <dbReference type="ChEBI" id="CHEBI:15378"/>
        <dbReference type="ChEBI" id="CHEBI:57634"/>
        <dbReference type="ChEBI" id="CHEBI:57723"/>
        <dbReference type="ChEBI" id="CHEBI:58223"/>
        <dbReference type="ChEBI" id="CHEBI:58885"/>
        <dbReference type="EC" id="2.4.1.14"/>
    </reaction>
</comment>
<dbReference type="Gene3D" id="3.90.1070.10">
    <property type="match status" value="1"/>
</dbReference>
<dbReference type="Pfam" id="PF05116">
    <property type="entry name" value="S6PP"/>
    <property type="match status" value="1"/>
</dbReference>
<dbReference type="SUPFAM" id="SSF53756">
    <property type="entry name" value="UDP-Glycosyltransferase/glycogen phosphorylase"/>
    <property type="match status" value="1"/>
</dbReference>
<dbReference type="SFLD" id="SFLDS00003">
    <property type="entry name" value="Haloacid_Dehalogenase"/>
    <property type="match status" value="1"/>
</dbReference>
<dbReference type="Gene3D" id="3.40.50.1000">
    <property type="entry name" value="HAD superfamily/HAD-like"/>
    <property type="match status" value="1"/>
</dbReference>
<keyword evidence="10" id="KW-1185">Reference proteome</keyword>
<gene>
    <name evidence="9" type="ORF">NFI88_02675</name>
</gene>
<dbReference type="EMBL" id="JAMZEJ010000002">
    <property type="protein sequence ID" value="MCQ8239745.1"/>
    <property type="molecule type" value="Genomic_DNA"/>
</dbReference>
<reference evidence="9 10" key="1">
    <citation type="submission" date="2022-06" db="EMBL/GenBank/DDBJ databases">
        <title>Rhizosaccharibacter gen. nov. sp. nov. KSS12, endophytic bacteria isolated from sugarcane.</title>
        <authorList>
            <person name="Pitiwittayakul N."/>
        </authorList>
    </citation>
    <scope>NUCLEOTIDE SEQUENCE [LARGE SCALE GENOMIC DNA]</scope>
    <source>
        <strain evidence="9 10">KSS12</strain>
    </source>
</reference>
<dbReference type="PANTHER" id="PTHR46039:SF5">
    <property type="entry name" value="SUCROSE-PHOSPHATE SYNTHASE 3-RELATED"/>
    <property type="match status" value="1"/>
</dbReference>
<dbReference type="GO" id="GO:0016757">
    <property type="term" value="F:glycosyltransferase activity"/>
    <property type="evidence" value="ECO:0007669"/>
    <property type="project" value="UniProtKB-KW"/>
</dbReference>
<name>A0ABT1VWK7_9PROT</name>
<evidence type="ECO:0000313" key="10">
    <source>
        <dbReference type="Proteomes" id="UP001524547"/>
    </source>
</evidence>
<proteinExistence type="inferred from homology"/>
<evidence type="ECO:0000256" key="3">
    <source>
        <dbReference type="ARBA" id="ARBA00022676"/>
    </source>
</evidence>